<dbReference type="EMBL" id="KL198021">
    <property type="protein sequence ID" value="KDQ18315.1"/>
    <property type="molecule type" value="Genomic_DNA"/>
</dbReference>
<keyword evidence="2" id="KW-1185">Reference proteome</keyword>
<proteinExistence type="predicted"/>
<dbReference type="InParanoid" id="A0A067MUH9"/>
<dbReference type="HOGENOM" id="CLU_2670755_0_0_1"/>
<dbReference type="Proteomes" id="UP000027195">
    <property type="component" value="Unassembled WGS sequence"/>
</dbReference>
<accession>A0A067MUH9</accession>
<sequence length="75" mass="8373">MCTEQLRRTGSHRNHHGISIWKQSAGLSLERLWVIHGDSLGVQVASHIARRISCLALVSNQLYPYIAAYADSTAR</sequence>
<name>A0A067MUH9_BOTB1</name>
<reference evidence="2" key="1">
    <citation type="journal article" date="2014" name="Proc. Natl. Acad. Sci. U.S.A.">
        <title>Extensive sampling of basidiomycete genomes demonstrates inadequacy of the white-rot/brown-rot paradigm for wood decay fungi.</title>
        <authorList>
            <person name="Riley R."/>
            <person name="Salamov A.A."/>
            <person name="Brown D.W."/>
            <person name="Nagy L.G."/>
            <person name="Floudas D."/>
            <person name="Held B.W."/>
            <person name="Levasseur A."/>
            <person name="Lombard V."/>
            <person name="Morin E."/>
            <person name="Otillar R."/>
            <person name="Lindquist E.A."/>
            <person name="Sun H."/>
            <person name="LaButti K.M."/>
            <person name="Schmutz J."/>
            <person name="Jabbour D."/>
            <person name="Luo H."/>
            <person name="Baker S.E."/>
            <person name="Pisabarro A.G."/>
            <person name="Walton J.D."/>
            <person name="Blanchette R.A."/>
            <person name="Henrissat B."/>
            <person name="Martin F."/>
            <person name="Cullen D."/>
            <person name="Hibbett D.S."/>
            <person name="Grigoriev I.V."/>
        </authorList>
    </citation>
    <scope>NUCLEOTIDE SEQUENCE [LARGE SCALE GENOMIC DNA]</scope>
    <source>
        <strain evidence="2">FD-172 SS1</strain>
    </source>
</reference>
<organism evidence="1 2">
    <name type="scientific">Botryobasidium botryosum (strain FD-172 SS1)</name>
    <dbReference type="NCBI Taxonomy" id="930990"/>
    <lineage>
        <taxon>Eukaryota</taxon>
        <taxon>Fungi</taxon>
        <taxon>Dikarya</taxon>
        <taxon>Basidiomycota</taxon>
        <taxon>Agaricomycotina</taxon>
        <taxon>Agaricomycetes</taxon>
        <taxon>Cantharellales</taxon>
        <taxon>Botryobasidiaceae</taxon>
        <taxon>Botryobasidium</taxon>
    </lineage>
</organism>
<gene>
    <name evidence="1" type="ORF">BOTBODRAFT_509511</name>
</gene>
<evidence type="ECO:0000313" key="1">
    <source>
        <dbReference type="EMBL" id="KDQ18315.1"/>
    </source>
</evidence>
<protein>
    <submittedName>
        <fullName evidence="1">Uncharacterized protein</fullName>
    </submittedName>
</protein>
<evidence type="ECO:0000313" key="2">
    <source>
        <dbReference type="Proteomes" id="UP000027195"/>
    </source>
</evidence>
<dbReference type="AlphaFoldDB" id="A0A067MUH9"/>